<reference evidence="1 2" key="1">
    <citation type="submission" date="2014-03" db="EMBL/GenBank/DDBJ databases">
        <title>The draft genome sequence of Thioclava dalianensis DLFJ1-1.</title>
        <authorList>
            <person name="Lai Q."/>
            <person name="Shao Z."/>
        </authorList>
    </citation>
    <scope>NUCLEOTIDE SEQUENCE [LARGE SCALE GENOMIC DNA]</scope>
    <source>
        <strain evidence="1 2">DLFJ1-1</strain>
    </source>
</reference>
<evidence type="ECO:0000313" key="1">
    <source>
        <dbReference type="EMBL" id="KEP69652.1"/>
    </source>
</evidence>
<accession>A0A074U4S6</accession>
<organism evidence="1 2">
    <name type="scientific">Thioclava dalianensis</name>
    <dbReference type="NCBI Taxonomy" id="1185766"/>
    <lineage>
        <taxon>Bacteria</taxon>
        <taxon>Pseudomonadati</taxon>
        <taxon>Pseudomonadota</taxon>
        <taxon>Alphaproteobacteria</taxon>
        <taxon>Rhodobacterales</taxon>
        <taxon>Paracoccaceae</taxon>
        <taxon>Thioclava</taxon>
    </lineage>
</organism>
<dbReference type="Proteomes" id="UP000027725">
    <property type="component" value="Unassembled WGS sequence"/>
</dbReference>
<keyword evidence="2" id="KW-1185">Reference proteome</keyword>
<dbReference type="EMBL" id="JHEH01000012">
    <property type="protein sequence ID" value="KEP69652.1"/>
    <property type="molecule type" value="Genomic_DNA"/>
</dbReference>
<proteinExistence type="predicted"/>
<name>A0A074U4S6_9RHOB</name>
<comment type="caution">
    <text evidence="1">The sequence shown here is derived from an EMBL/GenBank/DDBJ whole genome shotgun (WGS) entry which is preliminary data.</text>
</comment>
<protein>
    <submittedName>
        <fullName evidence="1">Uncharacterized protein</fullName>
    </submittedName>
</protein>
<dbReference type="STRING" id="1185766.SAMN05216224_102708"/>
<gene>
    <name evidence="1" type="ORF">DL1_03225</name>
</gene>
<evidence type="ECO:0000313" key="2">
    <source>
        <dbReference type="Proteomes" id="UP000027725"/>
    </source>
</evidence>
<dbReference type="AlphaFoldDB" id="A0A074U4S6"/>
<sequence>MTLRIFVLAIAGIPALVSAAWAKDSLYVPTVHILTTKGTFETMFLAGFENGVSRTECEMRLEAWDREMKLTATVDELKAQGKNVSVRLECEPK</sequence>